<accession>A0A8S5L5L7</accession>
<dbReference type="RefSeq" id="YP_010769623.1">
    <property type="nucleotide sequence ID" value="NC_074029.1"/>
</dbReference>
<dbReference type="EMBL" id="BK014190">
    <property type="protein sequence ID" value="DAD52735.1"/>
    <property type="molecule type" value="Genomic_RNA"/>
</dbReference>
<dbReference type="Proteomes" id="UP000678184">
    <property type="component" value="Segment"/>
</dbReference>
<protein>
    <submittedName>
        <fullName evidence="1">Uncharacterized protein</fullName>
    </submittedName>
</protein>
<reference evidence="1" key="1">
    <citation type="submission" date="2020-09" db="EMBL/GenBank/DDBJ databases">
        <title>Leviviricetes taxonomy.</title>
        <authorList>
            <person name="Stockdale S.R."/>
            <person name="Callanan J."/>
            <person name="Adriaenssens E.M."/>
            <person name="Kuhn J.H."/>
            <person name="Rumnieks J."/>
            <person name="Shkoporov A."/>
            <person name="Draper L.A."/>
            <person name="Ross P."/>
            <person name="Hill C."/>
        </authorList>
    </citation>
    <scope>NUCLEOTIDE SEQUENCE</scope>
</reference>
<organism evidence="1 2">
    <name type="scientific">ssRNA phage SRR7976323_2</name>
    <dbReference type="NCBI Taxonomy" id="2786689"/>
    <lineage>
        <taxon>Viruses</taxon>
        <taxon>Riboviria</taxon>
        <taxon>Orthornavirae</taxon>
        <taxon>Lenarviricota</taxon>
        <taxon>Leviviricetes</taxon>
        <taxon>Norzivirales</taxon>
        <taxon>Fiersviridae</taxon>
        <taxon>Eahsevirus</taxon>
        <taxon>Eahsevirus limihabitans</taxon>
        <taxon>Nihucivirus limihabitans</taxon>
    </lineage>
</organism>
<keyword evidence="2" id="KW-1185">Reference proteome</keyword>
<sequence>MVIAVTVLFSIVTVILMSRVDIDNAIQFHEDLRDLYDFLHGAPLAEPSK</sequence>
<dbReference type="GeneID" id="80398693"/>
<name>A0A8S5L5L7_9VIRU</name>
<proteinExistence type="predicted"/>
<gene>
    <name evidence="1" type="primary">SRR7976323_2_3</name>
</gene>
<evidence type="ECO:0000313" key="2">
    <source>
        <dbReference type="Proteomes" id="UP000678184"/>
    </source>
</evidence>
<dbReference type="KEGG" id="vg:80398693"/>
<evidence type="ECO:0000313" key="1">
    <source>
        <dbReference type="EMBL" id="DAD52735.1"/>
    </source>
</evidence>